<dbReference type="EMBL" id="LFJN01000002">
    <property type="protein sequence ID" value="KPI45081.1"/>
    <property type="molecule type" value="Genomic_DNA"/>
</dbReference>
<evidence type="ECO:0000256" key="3">
    <source>
        <dbReference type="SAM" id="Phobius"/>
    </source>
</evidence>
<organism evidence="4 5">
    <name type="scientific">Cyphellophora attinorum</name>
    <dbReference type="NCBI Taxonomy" id="1664694"/>
    <lineage>
        <taxon>Eukaryota</taxon>
        <taxon>Fungi</taxon>
        <taxon>Dikarya</taxon>
        <taxon>Ascomycota</taxon>
        <taxon>Pezizomycotina</taxon>
        <taxon>Eurotiomycetes</taxon>
        <taxon>Chaetothyriomycetidae</taxon>
        <taxon>Chaetothyriales</taxon>
        <taxon>Cyphellophoraceae</taxon>
        <taxon>Cyphellophora</taxon>
    </lineage>
</organism>
<gene>
    <name evidence="4" type="ORF">AB675_2768</name>
</gene>
<sequence>MFSATRLQVATYLLGVCPFSIAFLVFLNSSVSFVITDLIGREDGVGDAVGSLGFADELLALVACPLWGLLSDRIGVRWVCVLGYAIIALALVLFVQAHNVYPQLLLGRLFFSIGGAAASTMVTAVLPAVASQQKLSLDCAPNIDRNHTSSPSITSELTITPARYRHNGTSAKPTASRSSAYGSTSRVAGFVGMFTGAGALIALLVFLPLPARFQHSGLSPARALQHSFYIVAVIALILAIWCFIGLRNLASEASPGSKTSKQTRPSLSQQLMTLTRNLRTSVQIGLKRPSIALGYLGGFVARASSVGISLFIPLLVNALFLDSDLCNPSSSPSLLESDPNGLPDIKRRCPRAYVVAAAMTGVAETVALIAAPIFGYASARTKRRGLPMMVAAAAGIVGYPLFVAEFDADDAQKGKRSLAFLAVCLIGMSQIGAIVCSLGVLSAGVLESQADGTTTAVAESNGHTSNGAVAAQHRHNEDDEESAPLLNNEHNHITAADSPTTAGQEDVSLTNIKGAIAGIYSFYGGFAILLLTKLGGSLFDTVSRGAPFYIMAVFNGVLFVACAVLGLRVTDDEERSRSNGSGGGGEAGIVDGT</sequence>
<feature type="transmembrane region" description="Helical" evidence="3">
    <location>
        <begin position="546"/>
        <end position="567"/>
    </location>
</feature>
<dbReference type="GO" id="GO:0016020">
    <property type="term" value="C:membrane"/>
    <property type="evidence" value="ECO:0007669"/>
    <property type="project" value="UniProtKB-SubCell"/>
</dbReference>
<accession>A0A0N0NRH2</accession>
<feature type="transmembrane region" description="Helical" evidence="3">
    <location>
        <begin position="227"/>
        <end position="246"/>
    </location>
</feature>
<dbReference type="RefSeq" id="XP_018005044.1">
    <property type="nucleotide sequence ID" value="XM_018142764.1"/>
</dbReference>
<comment type="caution">
    <text evidence="4">The sequence shown here is derived from an EMBL/GenBank/DDBJ whole genome shotgun (WGS) entry which is preliminary data.</text>
</comment>
<dbReference type="Proteomes" id="UP000038010">
    <property type="component" value="Unassembled WGS sequence"/>
</dbReference>
<dbReference type="AlphaFoldDB" id="A0A0N0NRH2"/>
<keyword evidence="5" id="KW-1185">Reference proteome</keyword>
<feature type="transmembrane region" description="Helical" evidence="3">
    <location>
        <begin position="109"/>
        <end position="130"/>
    </location>
</feature>
<dbReference type="SUPFAM" id="SSF103473">
    <property type="entry name" value="MFS general substrate transporter"/>
    <property type="match status" value="2"/>
</dbReference>
<feature type="transmembrane region" description="Helical" evidence="3">
    <location>
        <begin position="12"/>
        <end position="36"/>
    </location>
</feature>
<feature type="transmembrane region" description="Helical" evidence="3">
    <location>
        <begin position="76"/>
        <end position="97"/>
    </location>
</feature>
<feature type="region of interest" description="Disordered" evidence="2">
    <location>
        <begin position="573"/>
        <end position="593"/>
    </location>
</feature>
<dbReference type="GeneID" id="28734644"/>
<dbReference type="PANTHER" id="PTHR23524:SF1">
    <property type="entry name" value="MRH DOMAIN-CONTAINING PROTEIN-RELATED"/>
    <property type="match status" value="1"/>
</dbReference>
<evidence type="ECO:0000256" key="1">
    <source>
        <dbReference type="ARBA" id="ARBA00004141"/>
    </source>
</evidence>
<protein>
    <submittedName>
        <fullName evidence="4">Uncharacterized protein</fullName>
    </submittedName>
</protein>
<feature type="transmembrane region" description="Helical" evidence="3">
    <location>
        <begin position="514"/>
        <end position="534"/>
    </location>
</feature>
<evidence type="ECO:0000313" key="5">
    <source>
        <dbReference type="Proteomes" id="UP000038010"/>
    </source>
</evidence>
<keyword evidence="3" id="KW-0812">Transmembrane</keyword>
<feature type="transmembrane region" description="Helical" evidence="3">
    <location>
        <begin position="352"/>
        <end position="374"/>
    </location>
</feature>
<feature type="transmembrane region" description="Helical" evidence="3">
    <location>
        <begin position="386"/>
        <end position="406"/>
    </location>
</feature>
<dbReference type="OrthoDB" id="18110at2759"/>
<feature type="transmembrane region" description="Helical" evidence="3">
    <location>
        <begin position="48"/>
        <end position="69"/>
    </location>
</feature>
<dbReference type="InterPro" id="IPR036259">
    <property type="entry name" value="MFS_trans_sf"/>
</dbReference>
<keyword evidence="3" id="KW-1133">Transmembrane helix</keyword>
<dbReference type="PANTHER" id="PTHR23524">
    <property type="entry name" value="TRANSPORTER, PUTATIVE (AFU_ORTHOLOGUE AFUA_8G04850)-RELATED"/>
    <property type="match status" value="1"/>
</dbReference>
<evidence type="ECO:0000313" key="4">
    <source>
        <dbReference type="EMBL" id="KPI45081.1"/>
    </source>
</evidence>
<comment type="subcellular location">
    <subcellularLocation>
        <location evidence="1">Membrane</location>
        <topology evidence="1">Multi-pass membrane protein</topology>
    </subcellularLocation>
</comment>
<feature type="transmembrane region" description="Helical" evidence="3">
    <location>
        <begin position="187"/>
        <end position="207"/>
    </location>
</feature>
<evidence type="ECO:0000256" key="2">
    <source>
        <dbReference type="SAM" id="MobiDB-lite"/>
    </source>
</evidence>
<feature type="transmembrane region" description="Helical" evidence="3">
    <location>
        <begin position="418"/>
        <end position="441"/>
    </location>
</feature>
<proteinExistence type="predicted"/>
<dbReference type="InterPro" id="IPR011701">
    <property type="entry name" value="MFS"/>
</dbReference>
<dbReference type="VEuPathDB" id="FungiDB:AB675_2768"/>
<dbReference type="Pfam" id="PF07690">
    <property type="entry name" value="MFS_1"/>
    <property type="match status" value="1"/>
</dbReference>
<reference evidence="4 5" key="1">
    <citation type="submission" date="2015-06" db="EMBL/GenBank/DDBJ databases">
        <title>Draft genome of the ant-associated black yeast Phialophora attae CBS 131958.</title>
        <authorList>
            <person name="Moreno L.F."/>
            <person name="Stielow B.J."/>
            <person name="de Hoog S."/>
            <person name="Vicente V.A."/>
            <person name="Weiss V.A."/>
            <person name="de Vries M."/>
            <person name="Cruz L.M."/>
            <person name="Souza E.M."/>
        </authorList>
    </citation>
    <scope>NUCLEOTIDE SEQUENCE [LARGE SCALE GENOMIC DNA]</scope>
    <source>
        <strain evidence="4 5">CBS 131958</strain>
    </source>
</reference>
<dbReference type="CDD" id="cd06174">
    <property type="entry name" value="MFS"/>
    <property type="match status" value="1"/>
</dbReference>
<feature type="transmembrane region" description="Helical" evidence="3">
    <location>
        <begin position="293"/>
        <end position="320"/>
    </location>
</feature>
<keyword evidence="3" id="KW-0472">Membrane</keyword>
<dbReference type="STRING" id="1664694.A0A0N0NRH2"/>
<dbReference type="Gene3D" id="1.20.1250.20">
    <property type="entry name" value="MFS general substrate transporter like domains"/>
    <property type="match status" value="1"/>
</dbReference>
<name>A0A0N0NRH2_9EURO</name>
<dbReference type="GO" id="GO:0022857">
    <property type="term" value="F:transmembrane transporter activity"/>
    <property type="evidence" value="ECO:0007669"/>
    <property type="project" value="InterPro"/>
</dbReference>